<name>A0ABQ5CLU3_9ASTR</name>
<dbReference type="EMBL" id="BQNB010014330">
    <property type="protein sequence ID" value="GJT26893.1"/>
    <property type="molecule type" value="Genomic_DNA"/>
</dbReference>
<proteinExistence type="predicted"/>
<dbReference type="Proteomes" id="UP001151760">
    <property type="component" value="Unassembled WGS sequence"/>
</dbReference>
<gene>
    <name evidence="1" type="ORF">Tco_0907168</name>
</gene>
<protein>
    <submittedName>
        <fullName evidence="1">Uncharacterized protein</fullName>
    </submittedName>
</protein>
<organism evidence="1 2">
    <name type="scientific">Tanacetum coccineum</name>
    <dbReference type="NCBI Taxonomy" id="301880"/>
    <lineage>
        <taxon>Eukaryota</taxon>
        <taxon>Viridiplantae</taxon>
        <taxon>Streptophyta</taxon>
        <taxon>Embryophyta</taxon>
        <taxon>Tracheophyta</taxon>
        <taxon>Spermatophyta</taxon>
        <taxon>Magnoliopsida</taxon>
        <taxon>eudicotyledons</taxon>
        <taxon>Gunneridae</taxon>
        <taxon>Pentapetalae</taxon>
        <taxon>asterids</taxon>
        <taxon>campanulids</taxon>
        <taxon>Asterales</taxon>
        <taxon>Asteraceae</taxon>
        <taxon>Asteroideae</taxon>
        <taxon>Anthemideae</taxon>
        <taxon>Anthemidinae</taxon>
        <taxon>Tanacetum</taxon>
    </lineage>
</organism>
<evidence type="ECO:0000313" key="2">
    <source>
        <dbReference type="Proteomes" id="UP001151760"/>
    </source>
</evidence>
<keyword evidence="2" id="KW-1185">Reference proteome</keyword>
<reference evidence="1" key="2">
    <citation type="submission" date="2022-01" db="EMBL/GenBank/DDBJ databases">
        <authorList>
            <person name="Yamashiro T."/>
            <person name="Shiraishi A."/>
            <person name="Satake H."/>
            <person name="Nakayama K."/>
        </authorList>
    </citation>
    <scope>NUCLEOTIDE SEQUENCE</scope>
</reference>
<evidence type="ECO:0000313" key="1">
    <source>
        <dbReference type="EMBL" id="GJT26893.1"/>
    </source>
</evidence>
<sequence>MTGNKEKLDDFGANKGGIVKFGGGDGRISGKGTIRTSKLDFENVYYVEELQHFNLFSVSQICDKKNKVLFTDTDCLVLSEEFQLPDARQVVLRIPREHDLYTFHISDLQPEQKLAKEGLVDGLPLKVFTNEHNCVACNKGKQHKASYKHISAVRLITESLQLLHMDLFGPTNIRSIDQKYYSLVVTDDFSSPSSSNGPMLMGTQCRLCRRLAKLQRQEYEEPKDAAGTLWLFDPAGGVLLVVTSADRDPAGGHPADQAIQAASTSDQIISGIFTSSSYDDDFRATLTNLAPAVEVNPVPTKRVNTIHPQSQILGDLASPRDARGIIVRNKARLVAQGHRQEEGIDYDEALKNPYFPKHVYMRGKALYGLHQAPRAGMQDCLLFCYNTITEEVKQLPDGIFPHSKNNMLQTSLQIRHGILLGPDIKITPLTSQLNWSRKFFKYLKGQPKLGLWYPKDSPFQLEAYSDSDYAGSHELFDAAVASLVSSQLVIDAAATCSCCTSILLLREDLSKKLGINELTAMKSFLADSTSSNPAESSFLLQFT</sequence>
<accession>A0ABQ5CLU3</accession>
<reference evidence="1" key="1">
    <citation type="journal article" date="2022" name="Int. J. Mol. Sci.">
        <title>Draft Genome of Tanacetum Coccineum: Genomic Comparison of Closely Related Tanacetum-Family Plants.</title>
        <authorList>
            <person name="Yamashiro T."/>
            <person name="Shiraishi A."/>
            <person name="Nakayama K."/>
            <person name="Satake H."/>
        </authorList>
    </citation>
    <scope>NUCLEOTIDE SEQUENCE</scope>
</reference>
<comment type="caution">
    <text evidence="1">The sequence shown here is derived from an EMBL/GenBank/DDBJ whole genome shotgun (WGS) entry which is preliminary data.</text>
</comment>